<feature type="transmembrane region" description="Helical" evidence="1">
    <location>
        <begin position="12"/>
        <end position="30"/>
    </location>
</feature>
<keyword evidence="3" id="KW-1185">Reference proteome</keyword>
<reference evidence="2 3" key="1">
    <citation type="submission" date="2015-01" db="EMBL/GenBank/DDBJ databases">
        <title>Genome sequence of Jeotgalibacillus alimentarius.</title>
        <authorList>
            <person name="Goh K.M."/>
            <person name="Chan K.-G."/>
            <person name="Yaakop A.S."/>
            <person name="Ee R."/>
            <person name="Gan H.M."/>
            <person name="Chan C.S."/>
        </authorList>
    </citation>
    <scope>NUCLEOTIDE SEQUENCE [LARGE SCALE GENOMIC DNA]</scope>
    <source>
        <strain evidence="2 3">YKJ-13</strain>
    </source>
</reference>
<evidence type="ECO:0000313" key="2">
    <source>
        <dbReference type="EMBL" id="KIL51693.1"/>
    </source>
</evidence>
<dbReference type="OrthoDB" id="2427942at2"/>
<dbReference type="STRING" id="135826.KP77_12050"/>
<feature type="transmembrane region" description="Helical" evidence="1">
    <location>
        <begin position="76"/>
        <end position="100"/>
    </location>
</feature>
<keyword evidence="1" id="KW-0472">Membrane</keyword>
<dbReference type="RefSeq" id="WP_041121771.1">
    <property type="nucleotide sequence ID" value="NZ_JXRQ01000015.1"/>
</dbReference>
<evidence type="ECO:0000256" key="1">
    <source>
        <dbReference type="SAM" id="Phobius"/>
    </source>
</evidence>
<organism evidence="2 3">
    <name type="scientific">Jeotgalibacillus alimentarius</name>
    <dbReference type="NCBI Taxonomy" id="135826"/>
    <lineage>
        <taxon>Bacteria</taxon>
        <taxon>Bacillati</taxon>
        <taxon>Bacillota</taxon>
        <taxon>Bacilli</taxon>
        <taxon>Bacillales</taxon>
        <taxon>Caryophanaceae</taxon>
        <taxon>Jeotgalibacillus</taxon>
    </lineage>
</organism>
<dbReference type="Proteomes" id="UP000031950">
    <property type="component" value="Unassembled WGS sequence"/>
</dbReference>
<feature type="transmembrane region" description="Helical" evidence="1">
    <location>
        <begin position="106"/>
        <end position="127"/>
    </location>
</feature>
<keyword evidence="1" id="KW-1133">Transmembrane helix</keyword>
<sequence>MKKKKLQKWNFTIAALGGLAGMILGTFIFSVADWSAILGAFTAFVIIFIINLVYVKSKKDQTPEVDERIRLNMRKYYAVIANVFIGILFVALAVLTYMGYEQVSLMYLWMSVVVYMVVSGIGALVVIKR</sequence>
<dbReference type="AlphaFoldDB" id="A0A0C2W6N2"/>
<dbReference type="EMBL" id="JXRQ01000015">
    <property type="protein sequence ID" value="KIL51693.1"/>
    <property type="molecule type" value="Genomic_DNA"/>
</dbReference>
<name>A0A0C2W6N2_9BACL</name>
<accession>A0A0C2W6N2</accession>
<gene>
    <name evidence="2" type="ORF">KP77_12050</name>
</gene>
<dbReference type="InterPro" id="IPR036259">
    <property type="entry name" value="MFS_trans_sf"/>
</dbReference>
<protein>
    <recommendedName>
        <fullName evidence="4">DUF2178 domain-containing protein</fullName>
    </recommendedName>
</protein>
<keyword evidence="1" id="KW-0812">Transmembrane</keyword>
<dbReference type="PATRIC" id="fig|135826.4.peg.1201"/>
<evidence type="ECO:0000313" key="3">
    <source>
        <dbReference type="Proteomes" id="UP000031950"/>
    </source>
</evidence>
<dbReference type="SUPFAM" id="SSF103473">
    <property type="entry name" value="MFS general substrate transporter"/>
    <property type="match status" value="1"/>
</dbReference>
<feature type="transmembrane region" description="Helical" evidence="1">
    <location>
        <begin position="36"/>
        <end position="55"/>
    </location>
</feature>
<dbReference type="Gene3D" id="1.20.1250.20">
    <property type="entry name" value="MFS general substrate transporter like domains"/>
    <property type="match status" value="1"/>
</dbReference>
<evidence type="ECO:0008006" key="4">
    <source>
        <dbReference type="Google" id="ProtNLM"/>
    </source>
</evidence>
<proteinExistence type="predicted"/>
<comment type="caution">
    <text evidence="2">The sequence shown here is derived from an EMBL/GenBank/DDBJ whole genome shotgun (WGS) entry which is preliminary data.</text>
</comment>